<dbReference type="Pfam" id="PF12841">
    <property type="entry name" value="YvrJ"/>
    <property type="match status" value="1"/>
</dbReference>
<comment type="caution">
    <text evidence="1">The sequence shown here is derived from an EMBL/GenBank/DDBJ whole genome shotgun (WGS) entry which is preliminary data.</text>
</comment>
<organism evidence="1 2">
    <name type="scientific">Halalkalibacter alkaliphilus</name>
    <dbReference type="NCBI Taxonomy" id="2917993"/>
    <lineage>
        <taxon>Bacteria</taxon>
        <taxon>Bacillati</taxon>
        <taxon>Bacillota</taxon>
        <taxon>Bacilli</taxon>
        <taxon>Bacillales</taxon>
        <taxon>Bacillaceae</taxon>
        <taxon>Halalkalibacter</taxon>
    </lineage>
</organism>
<sequence>MEAWLPVLSEFGFPVIVTLYLLHRIENKLDLVNQSILKLPENLYQQTYRGVEQKKMIE</sequence>
<dbReference type="AlphaFoldDB" id="A0A9X2A140"/>
<keyword evidence="2" id="KW-1185">Reference proteome</keyword>
<gene>
    <name evidence="1" type="ORF">MF646_06575</name>
</gene>
<protein>
    <submittedName>
        <fullName evidence="1">YvrJ family protein</fullName>
    </submittedName>
</protein>
<dbReference type="EMBL" id="JAKRYL010000005">
    <property type="protein sequence ID" value="MCL7746785.1"/>
    <property type="molecule type" value="Genomic_DNA"/>
</dbReference>
<accession>A0A9X2A140</accession>
<dbReference type="InterPro" id="IPR024419">
    <property type="entry name" value="YvrJ"/>
</dbReference>
<proteinExistence type="predicted"/>
<evidence type="ECO:0000313" key="1">
    <source>
        <dbReference type="EMBL" id="MCL7746785.1"/>
    </source>
</evidence>
<reference evidence="1" key="1">
    <citation type="submission" date="2022-02" db="EMBL/GenBank/DDBJ databases">
        <title>Halalkalibacter sp. nov. isolated from Lonar Lake, India.</title>
        <authorList>
            <person name="Joshi A."/>
            <person name="Thite S."/>
            <person name="Lodha T."/>
        </authorList>
    </citation>
    <scope>NUCLEOTIDE SEQUENCE</scope>
    <source>
        <strain evidence="1">MEB205</strain>
    </source>
</reference>
<name>A0A9X2A140_9BACI</name>
<evidence type="ECO:0000313" key="2">
    <source>
        <dbReference type="Proteomes" id="UP001139150"/>
    </source>
</evidence>
<dbReference type="Proteomes" id="UP001139150">
    <property type="component" value="Unassembled WGS sequence"/>
</dbReference>
<dbReference type="RefSeq" id="WP_250095697.1">
    <property type="nucleotide sequence ID" value="NZ_JAKRYL010000005.1"/>
</dbReference>